<name>A0A7W6EXU7_9SPHN</name>
<dbReference type="Gene3D" id="4.10.520.10">
    <property type="entry name" value="IHF-like DNA-binding proteins"/>
    <property type="match status" value="1"/>
</dbReference>
<protein>
    <submittedName>
        <fullName evidence="3">Uncharacterized protein</fullName>
    </submittedName>
</protein>
<evidence type="ECO:0000313" key="4">
    <source>
        <dbReference type="Proteomes" id="UP000562395"/>
    </source>
</evidence>
<proteinExistence type="inferred from homology"/>
<dbReference type="InterPro" id="IPR010992">
    <property type="entry name" value="IHF-like_DNA-bd_dom_sf"/>
</dbReference>
<comment type="caution">
    <text evidence="3">The sequence shown here is derived from an EMBL/GenBank/DDBJ whole genome shotgun (WGS) entry which is preliminary data.</text>
</comment>
<comment type="similarity">
    <text evidence="1">Belongs to the bacterial histone-like protein family.</text>
</comment>
<accession>A0A7W6EXU7</accession>
<dbReference type="EMBL" id="JACICY010000022">
    <property type="protein sequence ID" value="MBB3862757.1"/>
    <property type="molecule type" value="Genomic_DNA"/>
</dbReference>
<organism evidence="3 4">
    <name type="scientific">Novosphingobium hassiacum</name>
    <dbReference type="NCBI Taxonomy" id="173676"/>
    <lineage>
        <taxon>Bacteria</taxon>
        <taxon>Pseudomonadati</taxon>
        <taxon>Pseudomonadota</taxon>
        <taxon>Alphaproteobacteria</taxon>
        <taxon>Sphingomonadales</taxon>
        <taxon>Sphingomonadaceae</taxon>
        <taxon>Novosphingobium</taxon>
    </lineage>
</organism>
<reference evidence="3 4" key="1">
    <citation type="submission" date="2020-08" db="EMBL/GenBank/DDBJ databases">
        <title>Genomic Encyclopedia of Type Strains, Phase IV (KMG-IV): sequencing the most valuable type-strain genomes for metagenomic binning, comparative biology and taxonomic classification.</title>
        <authorList>
            <person name="Goeker M."/>
        </authorList>
    </citation>
    <scope>NUCLEOTIDE SEQUENCE [LARGE SCALE GENOMIC DNA]</scope>
    <source>
        <strain evidence="3 4">DSM 14552</strain>
    </source>
</reference>
<dbReference type="Proteomes" id="UP000562395">
    <property type="component" value="Unassembled WGS sequence"/>
</dbReference>
<evidence type="ECO:0000313" key="3">
    <source>
        <dbReference type="EMBL" id="MBB3862757.1"/>
    </source>
</evidence>
<dbReference type="Pfam" id="PF00216">
    <property type="entry name" value="Bac_DNA_binding"/>
    <property type="match status" value="1"/>
</dbReference>
<dbReference type="GO" id="GO:0030527">
    <property type="term" value="F:structural constituent of chromatin"/>
    <property type="evidence" value="ECO:0007669"/>
    <property type="project" value="InterPro"/>
</dbReference>
<sequence length="122" mass="12977">MPCKSIVSSRFPPISLFEDVANPVDLEAVYAVDLKTCLLDLRGLADASPALYAHDCYAAGQLLSARLRGTDSEGLAYDSVQGFRRAMCGRVPITSAGKFKVKDSPVREGRNSSTGAAIEIPA</sequence>
<keyword evidence="4" id="KW-1185">Reference proteome</keyword>
<dbReference type="InterPro" id="IPR000119">
    <property type="entry name" value="Hist_DNA-bd"/>
</dbReference>
<evidence type="ECO:0000256" key="2">
    <source>
        <dbReference type="ARBA" id="ARBA00023125"/>
    </source>
</evidence>
<evidence type="ECO:0000256" key="1">
    <source>
        <dbReference type="ARBA" id="ARBA00010529"/>
    </source>
</evidence>
<dbReference type="AlphaFoldDB" id="A0A7W6EXU7"/>
<dbReference type="GO" id="GO:0003677">
    <property type="term" value="F:DNA binding"/>
    <property type="evidence" value="ECO:0007669"/>
    <property type="project" value="UniProtKB-KW"/>
</dbReference>
<gene>
    <name evidence="3" type="ORF">GGQ88_004059</name>
</gene>
<keyword evidence="2" id="KW-0238">DNA-binding</keyword>